<dbReference type="PANTHER" id="PTHR34772">
    <property type="entry name" value="RNA-BINDING PROTEIN HFQ"/>
    <property type="match status" value="1"/>
</dbReference>
<dbReference type="Gene3D" id="2.30.30.100">
    <property type="match status" value="1"/>
</dbReference>
<proteinExistence type="inferred from homology"/>
<dbReference type="GO" id="GO:0043487">
    <property type="term" value="P:regulation of RNA stability"/>
    <property type="evidence" value="ECO:0007669"/>
    <property type="project" value="TreeGrafter"/>
</dbReference>
<dbReference type="Pfam" id="PF17209">
    <property type="entry name" value="Hfq"/>
    <property type="match status" value="1"/>
</dbReference>
<evidence type="ECO:0000256" key="3">
    <source>
        <dbReference type="HAMAP-Rule" id="MF_00436"/>
    </source>
</evidence>
<dbReference type="SUPFAM" id="SSF50182">
    <property type="entry name" value="Sm-like ribonucleoproteins"/>
    <property type="match status" value="1"/>
</dbReference>
<organism evidence="5 6">
    <name type="scientific">Bacillus thermozeamaize</name>
    <dbReference type="NCBI Taxonomy" id="230954"/>
    <lineage>
        <taxon>Bacteria</taxon>
        <taxon>Bacillati</taxon>
        <taxon>Bacillota</taxon>
        <taxon>Bacilli</taxon>
        <taxon>Bacillales</taxon>
        <taxon>Bacillaceae</taxon>
        <taxon>Bacillus</taxon>
    </lineage>
</organism>
<protein>
    <recommendedName>
        <fullName evidence="3">RNA-binding protein Hfq</fullName>
    </recommendedName>
</protein>
<keyword evidence="1 3" id="KW-0694">RNA-binding</keyword>
<evidence type="ECO:0000256" key="2">
    <source>
        <dbReference type="ARBA" id="ARBA00023016"/>
    </source>
</evidence>
<evidence type="ECO:0000313" key="6">
    <source>
        <dbReference type="Proteomes" id="UP000196475"/>
    </source>
</evidence>
<dbReference type="PANTHER" id="PTHR34772:SF1">
    <property type="entry name" value="RNA-BINDING PROTEIN HFQ"/>
    <property type="match status" value="1"/>
</dbReference>
<dbReference type="GO" id="GO:0006355">
    <property type="term" value="P:regulation of DNA-templated transcription"/>
    <property type="evidence" value="ECO:0007669"/>
    <property type="project" value="InterPro"/>
</dbReference>
<dbReference type="InterPro" id="IPR047575">
    <property type="entry name" value="Sm"/>
</dbReference>
<name>A0A1Y3PWS8_9BACI</name>
<dbReference type="Proteomes" id="UP000196475">
    <property type="component" value="Unassembled WGS sequence"/>
</dbReference>
<dbReference type="GO" id="GO:0003723">
    <property type="term" value="F:RNA binding"/>
    <property type="evidence" value="ECO:0007669"/>
    <property type="project" value="UniProtKB-UniRule"/>
</dbReference>
<dbReference type="InterPro" id="IPR005001">
    <property type="entry name" value="Hfq"/>
</dbReference>
<feature type="domain" description="Sm" evidence="4">
    <location>
        <begin position="9"/>
        <end position="69"/>
    </location>
</feature>
<comment type="caution">
    <text evidence="5">The sequence shown here is derived from an EMBL/GenBank/DDBJ whole genome shotgun (WGS) entry which is preliminary data.</text>
</comment>
<dbReference type="CDD" id="cd01716">
    <property type="entry name" value="Hfq"/>
    <property type="match status" value="1"/>
</dbReference>
<evidence type="ECO:0000313" key="5">
    <source>
        <dbReference type="EMBL" id="OUM89658.1"/>
    </source>
</evidence>
<dbReference type="FunFam" id="2.30.30.100:FF:000012">
    <property type="entry name" value="RNA-binding protein Hfq"/>
    <property type="match status" value="1"/>
</dbReference>
<reference evidence="6" key="1">
    <citation type="submission" date="2016-06" db="EMBL/GenBank/DDBJ databases">
        <authorList>
            <person name="Nascimento L."/>
            <person name="Pereira R.V."/>
            <person name="Martins L.F."/>
            <person name="Quaggio R.B."/>
            <person name="Silva A.M."/>
            <person name="Setubal J.C."/>
        </authorList>
    </citation>
    <scope>NUCLEOTIDE SEQUENCE [LARGE SCALE GENOMIC DNA]</scope>
</reference>
<keyword evidence="2 3" id="KW-0346">Stress response</keyword>
<comment type="subunit">
    <text evidence="3">Homohexamer.</text>
</comment>
<evidence type="ECO:0000256" key="1">
    <source>
        <dbReference type="ARBA" id="ARBA00022884"/>
    </source>
</evidence>
<dbReference type="EMBL" id="LZRT01000036">
    <property type="protein sequence ID" value="OUM89658.1"/>
    <property type="molecule type" value="Genomic_DNA"/>
</dbReference>
<dbReference type="NCBIfam" id="NF001602">
    <property type="entry name" value="PRK00395.1"/>
    <property type="match status" value="1"/>
</dbReference>
<dbReference type="PROSITE" id="PS52002">
    <property type="entry name" value="SM"/>
    <property type="match status" value="1"/>
</dbReference>
<sequence length="86" mass="9850">MKQVVNVQDTFLNQVRKENIPVTVYLTNGYQLKGFVRSFDNFTVVIESDGKQQMIYKHAISTFHPARAVNLYQPQEPKSSEESPSS</sequence>
<evidence type="ECO:0000259" key="4">
    <source>
        <dbReference type="PROSITE" id="PS52002"/>
    </source>
</evidence>
<gene>
    <name evidence="3" type="primary">hfq</name>
    <name evidence="5" type="ORF">BAA01_02510</name>
</gene>
<accession>A0A1Y3PWS8</accession>
<dbReference type="InterPro" id="IPR010920">
    <property type="entry name" value="LSM_dom_sf"/>
</dbReference>
<dbReference type="GO" id="GO:0045974">
    <property type="term" value="P:regulation of translation, ncRNA-mediated"/>
    <property type="evidence" value="ECO:0007669"/>
    <property type="project" value="TreeGrafter"/>
</dbReference>
<dbReference type="AlphaFoldDB" id="A0A1Y3PWS8"/>
<comment type="function">
    <text evidence="3">RNA chaperone that binds small regulatory RNA (sRNAs) and mRNAs to facilitate mRNA translational regulation in response to envelope stress, environmental stress and changes in metabolite concentrations. Also binds with high specificity to tRNAs.</text>
</comment>
<dbReference type="NCBIfam" id="TIGR02383">
    <property type="entry name" value="Hfq"/>
    <property type="match status" value="1"/>
</dbReference>
<dbReference type="GO" id="GO:0005829">
    <property type="term" value="C:cytosol"/>
    <property type="evidence" value="ECO:0007669"/>
    <property type="project" value="TreeGrafter"/>
</dbReference>
<dbReference type="HAMAP" id="MF_00436">
    <property type="entry name" value="Hfq"/>
    <property type="match status" value="1"/>
</dbReference>
<comment type="similarity">
    <text evidence="3">Belongs to the Hfq family.</text>
</comment>